<feature type="transmembrane region" description="Helical" evidence="7">
    <location>
        <begin position="85"/>
        <end position="104"/>
    </location>
</feature>
<dbReference type="OrthoDB" id="9807874at2"/>
<keyword evidence="6 7" id="KW-0472">Membrane</keyword>
<dbReference type="Proteomes" id="UP000231960">
    <property type="component" value="Unassembled WGS sequence"/>
</dbReference>
<evidence type="ECO:0000256" key="7">
    <source>
        <dbReference type="SAM" id="Phobius"/>
    </source>
</evidence>
<evidence type="ECO:0000313" key="10">
    <source>
        <dbReference type="Proteomes" id="UP000231960"/>
    </source>
</evidence>
<accession>A0A2M9R2F1</accession>
<evidence type="ECO:0000256" key="4">
    <source>
        <dbReference type="ARBA" id="ARBA00022801"/>
    </source>
</evidence>
<sequence length="255" mass="28787">MMQLTNAVKQILIVNIILFIGAMLVPTLNIYLPLYYFENPMFGWWQMVSHMFMHGGLMHIFFNMFALVSFGTVLEHFWGSKKFVLFYFLCGLGAATVNLAVNYFQFQGAYDYLINAGMTSNEVQTLLMEGTVNPQAVVQNTPQLQEAINQISSVFNTRMVGASGAIYGLLIAFVFMYPNAELALMFIPVPIKAKYFVPAILLYDFLSGLNGSSIFGLGGGVAHFAHLGGALVGFLLMWYWRKTQFNQNRWDRYGH</sequence>
<dbReference type="AlphaFoldDB" id="A0A2M9R2F1"/>
<feature type="transmembrane region" description="Helical" evidence="7">
    <location>
        <begin position="221"/>
        <end position="240"/>
    </location>
</feature>
<evidence type="ECO:0000256" key="5">
    <source>
        <dbReference type="ARBA" id="ARBA00022989"/>
    </source>
</evidence>
<dbReference type="Gene3D" id="1.20.1540.10">
    <property type="entry name" value="Rhomboid-like"/>
    <property type="match status" value="1"/>
</dbReference>
<comment type="similarity">
    <text evidence="2">Belongs to the peptidase S54 family.</text>
</comment>
<evidence type="ECO:0000256" key="1">
    <source>
        <dbReference type="ARBA" id="ARBA00004141"/>
    </source>
</evidence>
<dbReference type="PANTHER" id="PTHR43731">
    <property type="entry name" value="RHOMBOID PROTEASE"/>
    <property type="match status" value="1"/>
</dbReference>
<evidence type="ECO:0000256" key="3">
    <source>
        <dbReference type="ARBA" id="ARBA00022692"/>
    </source>
</evidence>
<dbReference type="GO" id="GO:0004252">
    <property type="term" value="F:serine-type endopeptidase activity"/>
    <property type="evidence" value="ECO:0007669"/>
    <property type="project" value="InterPro"/>
</dbReference>
<keyword evidence="3 7" id="KW-0812">Transmembrane</keyword>
<keyword evidence="10" id="KW-1185">Reference proteome</keyword>
<dbReference type="InterPro" id="IPR035952">
    <property type="entry name" value="Rhomboid-like_sf"/>
</dbReference>
<name>A0A2M9R2F1_9FLAO</name>
<keyword evidence="9" id="KW-0645">Protease</keyword>
<dbReference type="EMBL" id="NIPO01000003">
    <property type="protein sequence ID" value="PJR03028.1"/>
    <property type="molecule type" value="Genomic_DNA"/>
</dbReference>
<feature type="transmembrane region" description="Helical" evidence="7">
    <location>
        <begin position="195"/>
        <end position="215"/>
    </location>
</feature>
<gene>
    <name evidence="9" type="ORF">CDL10_11230</name>
</gene>
<dbReference type="PANTHER" id="PTHR43731:SF14">
    <property type="entry name" value="PRESENILIN-ASSOCIATED RHOMBOID-LIKE PROTEIN, MITOCHONDRIAL"/>
    <property type="match status" value="1"/>
</dbReference>
<feature type="domain" description="Peptidase S54 rhomboid" evidence="8">
    <location>
        <begin position="44"/>
        <end position="102"/>
    </location>
</feature>
<dbReference type="InterPro" id="IPR050925">
    <property type="entry name" value="Rhomboid_protease_S54"/>
</dbReference>
<feature type="transmembrane region" description="Helical" evidence="7">
    <location>
        <begin position="52"/>
        <end position="73"/>
    </location>
</feature>
<evidence type="ECO:0000256" key="2">
    <source>
        <dbReference type="ARBA" id="ARBA00009045"/>
    </source>
</evidence>
<feature type="transmembrane region" description="Helical" evidence="7">
    <location>
        <begin position="165"/>
        <end position="188"/>
    </location>
</feature>
<organism evidence="9 10">
    <name type="scientific">Avrilella dinanensis</name>
    <dbReference type="NCBI Taxonomy" id="2008672"/>
    <lineage>
        <taxon>Bacteria</taxon>
        <taxon>Pseudomonadati</taxon>
        <taxon>Bacteroidota</taxon>
        <taxon>Flavobacteriia</taxon>
        <taxon>Flavobacteriales</taxon>
        <taxon>Flavobacteriaceae</taxon>
        <taxon>Avrilella</taxon>
    </lineage>
</organism>
<feature type="transmembrane region" description="Helical" evidence="7">
    <location>
        <begin position="12"/>
        <end position="32"/>
    </location>
</feature>
<dbReference type="Pfam" id="PF01694">
    <property type="entry name" value="Rhomboid"/>
    <property type="match status" value="2"/>
</dbReference>
<evidence type="ECO:0000256" key="6">
    <source>
        <dbReference type="ARBA" id="ARBA00023136"/>
    </source>
</evidence>
<evidence type="ECO:0000313" key="9">
    <source>
        <dbReference type="EMBL" id="PJR03028.1"/>
    </source>
</evidence>
<keyword evidence="4" id="KW-0378">Hydrolase</keyword>
<evidence type="ECO:0000259" key="8">
    <source>
        <dbReference type="Pfam" id="PF01694"/>
    </source>
</evidence>
<feature type="domain" description="Peptidase S54 rhomboid" evidence="8">
    <location>
        <begin position="152"/>
        <end position="240"/>
    </location>
</feature>
<comment type="caution">
    <text evidence="9">The sequence shown here is derived from an EMBL/GenBank/DDBJ whole genome shotgun (WGS) entry which is preliminary data.</text>
</comment>
<comment type="subcellular location">
    <subcellularLocation>
        <location evidence="1">Membrane</location>
        <topology evidence="1">Multi-pass membrane protein</topology>
    </subcellularLocation>
</comment>
<protein>
    <submittedName>
        <fullName evidence="9">Rhomboid family intramembrane serine protease</fullName>
    </submittedName>
</protein>
<keyword evidence="5 7" id="KW-1133">Transmembrane helix</keyword>
<dbReference type="RefSeq" id="WP_100678767.1">
    <property type="nucleotide sequence ID" value="NZ_NIPO01000003.1"/>
</dbReference>
<dbReference type="GO" id="GO:0016020">
    <property type="term" value="C:membrane"/>
    <property type="evidence" value="ECO:0007669"/>
    <property type="project" value="UniProtKB-SubCell"/>
</dbReference>
<dbReference type="InterPro" id="IPR022764">
    <property type="entry name" value="Peptidase_S54_rhomboid_dom"/>
</dbReference>
<dbReference type="GO" id="GO:0006508">
    <property type="term" value="P:proteolysis"/>
    <property type="evidence" value="ECO:0007669"/>
    <property type="project" value="UniProtKB-KW"/>
</dbReference>
<reference evidence="9 10" key="1">
    <citation type="submission" date="2017-06" db="EMBL/GenBank/DDBJ databases">
        <title>Description of Avrilella dinanensis gen. nov. sp. nov.</title>
        <authorList>
            <person name="Leyer C."/>
            <person name="Sassi M."/>
            <person name="Minet J."/>
            <person name="Kayal S."/>
            <person name="Cattoir V."/>
        </authorList>
    </citation>
    <scope>NUCLEOTIDE SEQUENCE [LARGE SCALE GENOMIC DNA]</scope>
    <source>
        <strain evidence="9 10">UR159</strain>
    </source>
</reference>
<dbReference type="SUPFAM" id="SSF144091">
    <property type="entry name" value="Rhomboid-like"/>
    <property type="match status" value="1"/>
</dbReference>
<proteinExistence type="inferred from homology"/>